<protein>
    <recommendedName>
        <fullName evidence="3">Rab-GAP TBC domain-containing protein</fullName>
    </recommendedName>
</protein>
<evidence type="ECO:0000313" key="1">
    <source>
        <dbReference type="EMBL" id="KAK8848254.1"/>
    </source>
</evidence>
<reference evidence="1 2" key="1">
    <citation type="submission" date="2024-04" db="EMBL/GenBank/DDBJ databases">
        <title>Tritrichomonas musculus Genome.</title>
        <authorList>
            <person name="Alves-Ferreira E."/>
            <person name="Grigg M."/>
            <person name="Lorenzi H."/>
            <person name="Galac M."/>
        </authorList>
    </citation>
    <scope>NUCLEOTIDE SEQUENCE [LARGE SCALE GENOMIC DNA]</scope>
    <source>
        <strain evidence="1 2">EAF2021</strain>
    </source>
</reference>
<dbReference type="EMBL" id="JAPFFF010000027">
    <property type="protein sequence ID" value="KAK8848254.1"/>
    <property type="molecule type" value="Genomic_DNA"/>
</dbReference>
<organism evidence="1 2">
    <name type="scientific">Tritrichomonas musculus</name>
    <dbReference type="NCBI Taxonomy" id="1915356"/>
    <lineage>
        <taxon>Eukaryota</taxon>
        <taxon>Metamonada</taxon>
        <taxon>Parabasalia</taxon>
        <taxon>Tritrichomonadida</taxon>
        <taxon>Tritrichomonadidae</taxon>
        <taxon>Tritrichomonas</taxon>
    </lineage>
</organism>
<sequence length="787" mass="92137">MESIEEKYEFYLKHVPRSTSTLFGHSSTELDRIRKEVIRSHRIISLSSILTSEKKEIKSKYGFSKSIDSPHKFVLNPLVLDPSISINPLLVHQTTSLFNLIHSNTSDLVDALLKYKKLIPAFSSFSLVSFNDSDQNSESFLFKTSSSSLIPNSLKEFNFLALSAIPALFGFYSSNEHINLSMGFFVKLFNSTDCLPLVLPFLSPFFSAPCLYRFFESSLSPFFDWFVRDTQKFNDDVINEYSQKLTHFFISSAPLVPHTHVVLLRLMHAKWGEHAACFFFCEILLKKHIFQWLESVSTKIPKEFEQSNKSKSKIKNKNKDICEGDLIAREIIECIFKNLDQSKILHSVLNTESLIEVPFQYTVFEDPFLYFLVSISDIRALYHLFMKESHRTLNSMKIIDTEVVNENAVYWVKTYPPHQMETQLTRTPLIFKNDEFKVSEDEVKERRWRAIENLADEREVDPMQIVKEMNDKKRRDSNLQSQILQTEESKNISSNDDFTLYALSMSLANFIESSEIFEQFLLQMYNLSSSKHWQKISIQYEYIIFLPIVKEMVIKKEKKMNLSNIDATNFKDQSINLFLEASKNLQSPTIKRYQYLFIIQRIIPKILKGSEQDFDIINEKVTEFFQINLSLHNSLNPDLDSSRSSIFWEAVFLFKTMQCNDLPYLFTNLMRGLSLIDNLSINTKINYNYNDENSSRNDNDKIDDDLKEHQVMKFLQDALSLSYSDRIFYLYMVISLFGMSDDQFRCLCTEQEHRLWIIFQKLILNIIINEEVSSEKYTAIINRFNQA</sequence>
<comment type="caution">
    <text evidence="1">The sequence shown here is derived from an EMBL/GenBank/DDBJ whole genome shotgun (WGS) entry which is preliminary data.</text>
</comment>
<keyword evidence="2" id="KW-1185">Reference proteome</keyword>
<name>A0ABR2HJ52_9EUKA</name>
<dbReference type="Proteomes" id="UP001470230">
    <property type="component" value="Unassembled WGS sequence"/>
</dbReference>
<accession>A0ABR2HJ52</accession>
<evidence type="ECO:0000313" key="2">
    <source>
        <dbReference type="Proteomes" id="UP001470230"/>
    </source>
</evidence>
<evidence type="ECO:0008006" key="3">
    <source>
        <dbReference type="Google" id="ProtNLM"/>
    </source>
</evidence>
<proteinExistence type="predicted"/>
<gene>
    <name evidence="1" type="ORF">M9Y10_019310</name>
</gene>